<dbReference type="AlphaFoldDB" id="A0A8S3VEX7"/>
<comment type="caution">
    <text evidence="2">The sequence shown here is derived from an EMBL/GenBank/DDBJ whole genome shotgun (WGS) entry which is preliminary data.</text>
</comment>
<feature type="coiled-coil region" evidence="1">
    <location>
        <begin position="25"/>
        <end position="70"/>
    </location>
</feature>
<dbReference type="EMBL" id="CAJPWZ010003150">
    <property type="protein sequence ID" value="CAG2253405.1"/>
    <property type="molecule type" value="Genomic_DNA"/>
</dbReference>
<protein>
    <submittedName>
        <fullName evidence="2">Uncharacterized protein</fullName>
    </submittedName>
</protein>
<dbReference type="Proteomes" id="UP000683360">
    <property type="component" value="Unassembled WGS sequence"/>
</dbReference>
<accession>A0A8S3VEX7</accession>
<name>A0A8S3VEX7_MYTED</name>
<proteinExistence type="predicted"/>
<sequence>MDTSIQKVRNELMALTRKEQFEIEISKLEVEKTDMKLIIEKLRNEKETTKKNVTEEKEVLKTKIIELKAKENAQLTKLKENECLKTEKERLEAKAKKKPNSDVALVVLHSKEIKRPSEKMLTEPEYRKLGIIVDISFLSAKGIISNDVTDKAIHQLVGFLNNYLTRQENREHMKLLMFFRHLESSVVTLKGEREFFKKQLKKLETQTYSSHSSNDRRVMYYEADTQTETDEEVNKSILIDTLRSRNEELEKENIKLNEKIKQKEPAPAIRGKYYTDKPRKKDHEETKNKIEELDSRCRTLQEQLEKSVIDVDKIKQENEELQKKSKKDEEIITLFKNDLREKHNKIHEQENRAQELNRQLEQGKTLKCELSLYKVNFQNEKIKTKELENKVLQLEEQISDLKLRNKKLETDLEINETTATQEKANLQNKLVEQSKDYGKMCYE</sequence>
<evidence type="ECO:0000313" key="2">
    <source>
        <dbReference type="EMBL" id="CAG2253405.1"/>
    </source>
</evidence>
<keyword evidence="1" id="KW-0175">Coiled coil</keyword>
<evidence type="ECO:0000256" key="1">
    <source>
        <dbReference type="SAM" id="Coils"/>
    </source>
</evidence>
<keyword evidence="3" id="KW-1185">Reference proteome</keyword>
<organism evidence="2 3">
    <name type="scientific">Mytilus edulis</name>
    <name type="common">Blue mussel</name>
    <dbReference type="NCBI Taxonomy" id="6550"/>
    <lineage>
        <taxon>Eukaryota</taxon>
        <taxon>Metazoa</taxon>
        <taxon>Spiralia</taxon>
        <taxon>Lophotrochozoa</taxon>
        <taxon>Mollusca</taxon>
        <taxon>Bivalvia</taxon>
        <taxon>Autobranchia</taxon>
        <taxon>Pteriomorphia</taxon>
        <taxon>Mytilida</taxon>
        <taxon>Mytiloidea</taxon>
        <taxon>Mytilidae</taxon>
        <taxon>Mytilinae</taxon>
        <taxon>Mytilus</taxon>
    </lineage>
</organism>
<gene>
    <name evidence="2" type="ORF">MEDL_64924</name>
</gene>
<feature type="coiled-coil region" evidence="1">
    <location>
        <begin position="239"/>
        <end position="418"/>
    </location>
</feature>
<reference evidence="2" key="1">
    <citation type="submission" date="2021-03" db="EMBL/GenBank/DDBJ databases">
        <authorList>
            <person name="Bekaert M."/>
        </authorList>
    </citation>
    <scope>NUCLEOTIDE SEQUENCE</scope>
</reference>
<evidence type="ECO:0000313" key="3">
    <source>
        <dbReference type="Proteomes" id="UP000683360"/>
    </source>
</evidence>